<protein>
    <recommendedName>
        <fullName evidence="2">HNH nuclease domain-containing protein</fullName>
    </recommendedName>
</protein>
<evidence type="ECO:0000313" key="4">
    <source>
        <dbReference type="Proteomes" id="UP000466681"/>
    </source>
</evidence>
<proteinExistence type="predicted"/>
<feature type="region of interest" description="Disordered" evidence="1">
    <location>
        <begin position="473"/>
        <end position="537"/>
    </location>
</feature>
<accession>A0AAD1M523</accession>
<dbReference type="RefSeq" id="WP_163657980.1">
    <property type="nucleotide sequence ID" value="NZ_AP022560.1"/>
</dbReference>
<organism evidence="3 4">
    <name type="scientific">Mycolicibacterium moriokaense</name>
    <dbReference type="NCBI Taxonomy" id="39691"/>
    <lineage>
        <taxon>Bacteria</taxon>
        <taxon>Bacillati</taxon>
        <taxon>Actinomycetota</taxon>
        <taxon>Actinomycetes</taxon>
        <taxon>Mycobacteriales</taxon>
        <taxon>Mycobacteriaceae</taxon>
        <taxon>Mycolicibacterium</taxon>
    </lineage>
</organism>
<evidence type="ECO:0000313" key="3">
    <source>
        <dbReference type="EMBL" id="BBW99864.1"/>
    </source>
</evidence>
<dbReference type="CDD" id="cd00085">
    <property type="entry name" value="HNHc"/>
    <property type="match status" value="1"/>
</dbReference>
<sequence>MFDQRVVVAALASAGPAAVGAWARLENAACAQRLFASADELERLYAASGSVEREQWCLDNWGAVAASIAAAQHVSLGVASHQLSIAVGLRERLPRVAEVFAAGAVNYRLVSTVVARTRLVKDPDVMAKLDTEIAARLQAWGPLSAIRTAAEVDYWVERYDPMAVRRTEYAAQGLKVDIDKPDDGSGAVVVIGRLIVTDGDALDQRLDAMARAVCDNDPRTLDQRRSAALGALGHGADRLACGCGDPGCAAAERQPSAVVVHVIASEDSLTDDTPAQLDGTVELPPADKPLREMTIAEALDRMPAPPPAPAASAPAMLLGGAMLPAPLLAAKVAGTAKLVWVRHPGNAAAEPRYIPSAVLATFVRCRDMTCRFPGCDEPAHHCDIDHTLAYPGGPTQASNLKCLCRKHHLLKTFWGWHDEQLPDGTVTWTSPQGQTYTTHPGSRLWFPSLCRPTAPLTTTNPDAPATSEAARRLAMPRRSATRAQNRAKTIDTQRAHNHAAIQAQARAHDQQADKTRTRWGVNDYFPPTTRPPPPPPF</sequence>
<dbReference type="AlphaFoldDB" id="A0AAD1M523"/>
<evidence type="ECO:0000256" key="1">
    <source>
        <dbReference type="SAM" id="MobiDB-lite"/>
    </source>
</evidence>
<feature type="compositionally biased region" description="Pro residues" evidence="1">
    <location>
        <begin position="528"/>
        <end position="537"/>
    </location>
</feature>
<dbReference type="InterPro" id="IPR003615">
    <property type="entry name" value="HNH_nuc"/>
</dbReference>
<dbReference type="SMART" id="SM00507">
    <property type="entry name" value="HNHc"/>
    <property type="match status" value="1"/>
</dbReference>
<dbReference type="InterPro" id="IPR003870">
    <property type="entry name" value="DUF222"/>
</dbReference>
<dbReference type="EMBL" id="AP022560">
    <property type="protein sequence ID" value="BBW99864.1"/>
    <property type="molecule type" value="Genomic_DNA"/>
</dbReference>
<reference evidence="3 4" key="1">
    <citation type="journal article" date="2019" name="Emerg. Microbes Infect.">
        <title>Comprehensive subspecies identification of 175 nontuberculous mycobacteria species based on 7547 genomic profiles.</title>
        <authorList>
            <person name="Matsumoto Y."/>
            <person name="Kinjo T."/>
            <person name="Motooka D."/>
            <person name="Nabeya D."/>
            <person name="Jung N."/>
            <person name="Uechi K."/>
            <person name="Horii T."/>
            <person name="Iida T."/>
            <person name="Fujita J."/>
            <person name="Nakamura S."/>
        </authorList>
    </citation>
    <scope>NUCLEOTIDE SEQUENCE [LARGE SCALE GENOMIC DNA]</scope>
    <source>
        <strain evidence="3 4">JCM 6375</strain>
    </source>
</reference>
<gene>
    <name evidence="3" type="ORF">MMOR_08010</name>
</gene>
<name>A0AAD1M523_9MYCO</name>
<feature type="compositionally biased region" description="Basic and acidic residues" evidence="1">
    <location>
        <begin position="506"/>
        <end position="516"/>
    </location>
</feature>
<dbReference type="Proteomes" id="UP000466681">
    <property type="component" value="Chromosome"/>
</dbReference>
<feature type="domain" description="HNH nuclease" evidence="2">
    <location>
        <begin position="358"/>
        <end position="409"/>
    </location>
</feature>
<dbReference type="Pfam" id="PF02720">
    <property type="entry name" value="DUF222"/>
    <property type="match status" value="1"/>
</dbReference>
<keyword evidence="4" id="KW-1185">Reference proteome</keyword>
<dbReference type="KEGG" id="mmor:MMOR_08010"/>
<evidence type="ECO:0000259" key="2">
    <source>
        <dbReference type="SMART" id="SM00507"/>
    </source>
</evidence>